<reference evidence="1 2" key="1">
    <citation type="submission" date="2020-01" db="EMBL/GenBank/DDBJ databases">
        <authorList>
            <person name="Gupta K D."/>
        </authorList>
    </citation>
    <scope>NUCLEOTIDE SEQUENCE [LARGE SCALE GENOMIC DNA]</scope>
</reference>
<organism evidence="1 2">
    <name type="scientific">Cyclocybe aegerita</name>
    <name type="common">Black poplar mushroom</name>
    <name type="synonym">Agrocybe aegerita</name>
    <dbReference type="NCBI Taxonomy" id="1973307"/>
    <lineage>
        <taxon>Eukaryota</taxon>
        <taxon>Fungi</taxon>
        <taxon>Dikarya</taxon>
        <taxon>Basidiomycota</taxon>
        <taxon>Agaricomycotina</taxon>
        <taxon>Agaricomycetes</taxon>
        <taxon>Agaricomycetidae</taxon>
        <taxon>Agaricales</taxon>
        <taxon>Agaricineae</taxon>
        <taxon>Bolbitiaceae</taxon>
        <taxon>Cyclocybe</taxon>
    </lineage>
</organism>
<protein>
    <submittedName>
        <fullName evidence="1">Uncharacterized protein</fullName>
    </submittedName>
</protein>
<keyword evidence="2" id="KW-1185">Reference proteome</keyword>
<gene>
    <name evidence="1" type="ORF">AAE3_LOCUS4377</name>
</gene>
<dbReference type="InterPro" id="IPR041078">
    <property type="entry name" value="Plavaka"/>
</dbReference>
<dbReference type="OrthoDB" id="3239511at2759"/>
<accession>A0A8S0VR52</accession>
<evidence type="ECO:0000313" key="2">
    <source>
        <dbReference type="Proteomes" id="UP000467700"/>
    </source>
</evidence>
<proteinExistence type="predicted"/>
<dbReference type="Pfam" id="PF18759">
    <property type="entry name" value="Plavaka"/>
    <property type="match status" value="1"/>
</dbReference>
<dbReference type="AlphaFoldDB" id="A0A8S0VR52"/>
<comment type="caution">
    <text evidence="1">The sequence shown here is derived from an EMBL/GenBank/DDBJ whole genome shotgun (WGS) entry which is preliminary data.</text>
</comment>
<dbReference type="Proteomes" id="UP000467700">
    <property type="component" value="Unassembled WGS sequence"/>
</dbReference>
<sequence length="218" mass="24539">MLARCANLPVDLRNGSGVGSGHLVGWLPIPEDVAGEKGKRWFVNLKREIWHEAVALIVALIELYTKLGAAVQCADGVTHQLFPHILMLSADFEEQTMMALTQGSNGSFPCPICLVPKASIPDLSITYWEQTTEEMQRIWDDTQALNQTQHEELLSQYSLRDVQNIFWSLHGVDIYRALSWDRLHAYHDGLFSDHLLVELKAIVKKLPGRTTEIAIDHA</sequence>
<dbReference type="EMBL" id="CACVBS010000035">
    <property type="protein sequence ID" value="CAA7262265.1"/>
    <property type="molecule type" value="Genomic_DNA"/>
</dbReference>
<evidence type="ECO:0000313" key="1">
    <source>
        <dbReference type="EMBL" id="CAA7262265.1"/>
    </source>
</evidence>
<name>A0A8S0VR52_CYCAE</name>